<dbReference type="EnsemblPlants" id="Solyc05g013795.1.1">
    <property type="protein sequence ID" value="Solyc05g013795.1.1"/>
    <property type="gene ID" value="Solyc05g013795.1"/>
</dbReference>
<dbReference type="InParanoid" id="A0A3Q7GHI5"/>
<evidence type="ECO:0000313" key="1">
    <source>
        <dbReference type="EnsemblPlants" id="Solyc05g013795.1.1"/>
    </source>
</evidence>
<accession>A0A3Q7GHI5</accession>
<dbReference type="Gramene" id="Solyc05g013795.1.1">
    <property type="protein sequence ID" value="Solyc05g013795.1.1"/>
    <property type="gene ID" value="Solyc05g013795.1"/>
</dbReference>
<sequence>MRTIQKSGSRGYGGTNFNPITETVAILKLKTQEEKLQKGNLLDDQVCMQHTQFVQHLIRTKVLPVAFVVVVQIEGNLPVRLELHKFPIPNFQMQIRSTSVNI</sequence>
<dbReference type="AlphaFoldDB" id="A0A3Q7GHI5"/>
<proteinExistence type="predicted"/>
<keyword evidence="2" id="KW-1185">Reference proteome</keyword>
<dbReference type="Proteomes" id="UP000004994">
    <property type="component" value="Chromosome 5"/>
</dbReference>
<organism evidence="1">
    <name type="scientific">Solanum lycopersicum</name>
    <name type="common">Tomato</name>
    <name type="synonym">Lycopersicon esculentum</name>
    <dbReference type="NCBI Taxonomy" id="4081"/>
    <lineage>
        <taxon>Eukaryota</taxon>
        <taxon>Viridiplantae</taxon>
        <taxon>Streptophyta</taxon>
        <taxon>Embryophyta</taxon>
        <taxon>Tracheophyta</taxon>
        <taxon>Spermatophyta</taxon>
        <taxon>Magnoliopsida</taxon>
        <taxon>eudicotyledons</taxon>
        <taxon>Gunneridae</taxon>
        <taxon>Pentapetalae</taxon>
        <taxon>asterids</taxon>
        <taxon>lamiids</taxon>
        <taxon>Solanales</taxon>
        <taxon>Solanaceae</taxon>
        <taxon>Solanoideae</taxon>
        <taxon>Solaneae</taxon>
        <taxon>Solanum</taxon>
        <taxon>Solanum subgen. Lycopersicon</taxon>
    </lineage>
</organism>
<reference evidence="1" key="1">
    <citation type="journal article" date="2012" name="Nature">
        <title>The tomato genome sequence provides insights into fleshy fruit evolution.</title>
        <authorList>
            <consortium name="Tomato Genome Consortium"/>
        </authorList>
    </citation>
    <scope>NUCLEOTIDE SEQUENCE [LARGE SCALE GENOMIC DNA]</scope>
    <source>
        <strain evidence="1">cv. Heinz 1706</strain>
    </source>
</reference>
<name>A0A3Q7GHI5_SOLLC</name>
<evidence type="ECO:0000313" key="2">
    <source>
        <dbReference type="Proteomes" id="UP000004994"/>
    </source>
</evidence>
<reference evidence="1" key="2">
    <citation type="submission" date="2019-01" db="UniProtKB">
        <authorList>
            <consortium name="EnsemblPlants"/>
        </authorList>
    </citation>
    <scope>IDENTIFICATION</scope>
    <source>
        <strain evidence="1">cv. Heinz 1706</strain>
    </source>
</reference>
<protein>
    <submittedName>
        <fullName evidence="1">Uncharacterized protein</fullName>
    </submittedName>
</protein>